<dbReference type="PROSITE" id="PS00622">
    <property type="entry name" value="HTH_LUXR_1"/>
    <property type="match status" value="1"/>
</dbReference>
<proteinExistence type="predicted"/>
<dbReference type="GO" id="GO:0006355">
    <property type="term" value="P:regulation of DNA-templated transcription"/>
    <property type="evidence" value="ECO:0007669"/>
    <property type="project" value="InterPro"/>
</dbReference>
<dbReference type="AlphaFoldDB" id="A0A8J8BCG1"/>
<dbReference type="PROSITE" id="PS50043">
    <property type="entry name" value="HTH_LUXR_2"/>
    <property type="match status" value="1"/>
</dbReference>
<dbReference type="PRINTS" id="PR00038">
    <property type="entry name" value="HTHLUXR"/>
</dbReference>
<gene>
    <name evidence="5" type="ORF">KGA66_18615</name>
</gene>
<evidence type="ECO:0000313" key="5">
    <source>
        <dbReference type="EMBL" id="MBS2965077.1"/>
    </source>
</evidence>
<dbReference type="Gene3D" id="1.10.10.10">
    <property type="entry name" value="Winged helix-like DNA-binding domain superfamily/Winged helix DNA-binding domain"/>
    <property type="match status" value="1"/>
</dbReference>
<keyword evidence="1" id="KW-0805">Transcription regulation</keyword>
<comment type="caution">
    <text evidence="5">The sequence shown here is derived from an EMBL/GenBank/DDBJ whole genome shotgun (WGS) entry which is preliminary data.</text>
</comment>
<dbReference type="SMART" id="SM00421">
    <property type="entry name" value="HTH_LUXR"/>
    <property type="match status" value="1"/>
</dbReference>
<dbReference type="CDD" id="cd06170">
    <property type="entry name" value="LuxR_C_like"/>
    <property type="match status" value="1"/>
</dbReference>
<dbReference type="PANTHER" id="PTHR44688:SF16">
    <property type="entry name" value="DNA-BINDING TRANSCRIPTIONAL ACTIVATOR DEVR_DOSR"/>
    <property type="match status" value="1"/>
</dbReference>
<evidence type="ECO:0000313" key="6">
    <source>
        <dbReference type="Proteomes" id="UP000677913"/>
    </source>
</evidence>
<dbReference type="Proteomes" id="UP000677913">
    <property type="component" value="Unassembled WGS sequence"/>
</dbReference>
<evidence type="ECO:0000256" key="3">
    <source>
        <dbReference type="ARBA" id="ARBA00023163"/>
    </source>
</evidence>
<dbReference type="PANTHER" id="PTHR44688">
    <property type="entry name" value="DNA-BINDING TRANSCRIPTIONAL ACTIVATOR DEVR_DOSR"/>
    <property type="match status" value="1"/>
</dbReference>
<dbReference type="EMBL" id="JAGSXH010000069">
    <property type="protein sequence ID" value="MBS2965077.1"/>
    <property type="molecule type" value="Genomic_DNA"/>
</dbReference>
<evidence type="ECO:0000256" key="2">
    <source>
        <dbReference type="ARBA" id="ARBA00023125"/>
    </source>
</evidence>
<feature type="domain" description="HTH luxR-type" evidence="4">
    <location>
        <begin position="24"/>
        <end position="89"/>
    </location>
</feature>
<keyword evidence="6" id="KW-1185">Reference proteome</keyword>
<keyword evidence="2" id="KW-0238">DNA-binding</keyword>
<evidence type="ECO:0000259" key="4">
    <source>
        <dbReference type="PROSITE" id="PS50043"/>
    </source>
</evidence>
<dbReference type="Pfam" id="PF00196">
    <property type="entry name" value="GerE"/>
    <property type="match status" value="1"/>
</dbReference>
<sequence length="91" mass="10302">MPPELVRHLLDQVSLLSRTTLEPRGLSFAGLTERERDVLKLIADGLSTREVAMKLSYSERTIKAVLQALTIRLNLRNRTQAVAYAVRNGWI</sequence>
<dbReference type="SUPFAM" id="SSF46894">
    <property type="entry name" value="C-terminal effector domain of the bipartite response regulators"/>
    <property type="match status" value="1"/>
</dbReference>
<keyword evidence="3" id="KW-0804">Transcription</keyword>
<dbReference type="GO" id="GO:0003677">
    <property type="term" value="F:DNA binding"/>
    <property type="evidence" value="ECO:0007669"/>
    <property type="project" value="UniProtKB-KW"/>
</dbReference>
<organism evidence="5 6">
    <name type="scientific">Actinocrinis puniceicyclus</name>
    <dbReference type="NCBI Taxonomy" id="977794"/>
    <lineage>
        <taxon>Bacteria</taxon>
        <taxon>Bacillati</taxon>
        <taxon>Actinomycetota</taxon>
        <taxon>Actinomycetes</taxon>
        <taxon>Catenulisporales</taxon>
        <taxon>Actinospicaceae</taxon>
        <taxon>Actinocrinis</taxon>
    </lineage>
</organism>
<dbReference type="InterPro" id="IPR016032">
    <property type="entry name" value="Sig_transdc_resp-reg_C-effctor"/>
</dbReference>
<dbReference type="InterPro" id="IPR036388">
    <property type="entry name" value="WH-like_DNA-bd_sf"/>
</dbReference>
<protein>
    <submittedName>
        <fullName evidence="5">Response regulator transcription factor</fullName>
    </submittedName>
</protein>
<dbReference type="InterPro" id="IPR000792">
    <property type="entry name" value="Tscrpt_reg_LuxR_C"/>
</dbReference>
<reference evidence="5" key="1">
    <citation type="submission" date="2021-04" db="EMBL/GenBank/DDBJ databases">
        <title>Genome based classification of Actinospica acidithermotolerans sp. nov., an actinobacterium isolated from an Indonesian hot spring.</title>
        <authorList>
            <person name="Kusuma A.B."/>
            <person name="Putra K.E."/>
            <person name="Nafisah S."/>
            <person name="Loh J."/>
            <person name="Nouioui I."/>
            <person name="Goodfellow M."/>
        </authorList>
    </citation>
    <scope>NUCLEOTIDE SEQUENCE</scope>
    <source>
        <strain evidence="5">DSM 45618</strain>
    </source>
</reference>
<name>A0A8J8BCG1_9ACTN</name>
<accession>A0A8J8BCG1</accession>
<evidence type="ECO:0000256" key="1">
    <source>
        <dbReference type="ARBA" id="ARBA00023015"/>
    </source>
</evidence>